<dbReference type="Gene3D" id="3.40.50.2300">
    <property type="match status" value="1"/>
</dbReference>
<dbReference type="Pfam" id="PF00072">
    <property type="entry name" value="Response_reg"/>
    <property type="match status" value="1"/>
</dbReference>
<dbReference type="SUPFAM" id="SSF52172">
    <property type="entry name" value="CheY-like"/>
    <property type="match status" value="1"/>
</dbReference>
<keyword evidence="5" id="KW-0804">Transcription</keyword>
<keyword evidence="2" id="KW-0902">Two-component regulatory system</keyword>
<evidence type="ECO:0000256" key="4">
    <source>
        <dbReference type="ARBA" id="ARBA00023125"/>
    </source>
</evidence>
<dbReference type="InterPro" id="IPR016032">
    <property type="entry name" value="Sig_transdc_resp-reg_C-effctor"/>
</dbReference>
<feature type="domain" description="Response regulatory" evidence="8">
    <location>
        <begin position="59"/>
        <end position="173"/>
    </location>
</feature>
<dbReference type="SMART" id="SM00448">
    <property type="entry name" value="REC"/>
    <property type="match status" value="1"/>
</dbReference>
<dbReference type="EMBL" id="AM920689">
    <property type="protein sequence ID" value="CAP50188.1"/>
    <property type="molecule type" value="Genomic_DNA"/>
</dbReference>
<evidence type="ECO:0000256" key="7">
    <source>
        <dbReference type="PROSITE-ProRule" id="PRU01091"/>
    </source>
</evidence>
<reference evidence="10 11" key="1">
    <citation type="journal article" date="2008" name="J. Biotechnol.">
        <title>The genome of Xanthomonas campestris pv. campestris B100 and its use for the reconstruction of metabolic pathways involved in xanthan biosynthesis.</title>
        <authorList>
            <person name="Vorholter F.J."/>
            <person name="Schneiker S."/>
            <person name="Goesmann A."/>
            <person name="Krause L."/>
            <person name="Bekel T."/>
            <person name="Kaiser O."/>
            <person name="Linke B."/>
            <person name="Patschkowski T."/>
            <person name="Ruckert C."/>
            <person name="Schmid J."/>
            <person name="Sidhu V.K."/>
            <person name="Sieber V."/>
            <person name="Tauch A."/>
            <person name="Watt S.A."/>
            <person name="Weisshaar B."/>
            <person name="Becker A."/>
            <person name="Niehaus K."/>
            <person name="Puhler A."/>
        </authorList>
    </citation>
    <scope>NUCLEOTIDE SEQUENCE [LARGE SCALE GENOMIC DNA]</scope>
    <source>
        <strain evidence="10 11">B100</strain>
    </source>
</reference>
<feature type="DNA-binding region" description="OmpR/PhoB-type" evidence="7">
    <location>
        <begin position="181"/>
        <end position="277"/>
    </location>
</feature>
<dbReference type="PANTHER" id="PTHR48111">
    <property type="entry name" value="REGULATOR OF RPOS"/>
    <property type="match status" value="1"/>
</dbReference>
<feature type="domain" description="OmpR/PhoB-type" evidence="9">
    <location>
        <begin position="181"/>
        <end position="277"/>
    </location>
</feature>
<dbReference type="KEGG" id="xca:xcc-b100_0845"/>
<dbReference type="InterPro" id="IPR036388">
    <property type="entry name" value="WH-like_DNA-bd_sf"/>
</dbReference>
<dbReference type="AlphaFoldDB" id="B0RP03"/>
<keyword evidence="3" id="KW-0805">Transcription regulation</keyword>
<evidence type="ECO:0000313" key="11">
    <source>
        <dbReference type="Proteomes" id="UP000001188"/>
    </source>
</evidence>
<dbReference type="InterPro" id="IPR011006">
    <property type="entry name" value="CheY-like_superfamily"/>
</dbReference>
<evidence type="ECO:0000313" key="10">
    <source>
        <dbReference type="EMBL" id="CAP50188.1"/>
    </source>
</evidence>
<dbReference type="InterPro" id="IPR039420">
    <property type="entry name" value="WalR-like"/>
</dbReference>
<evidence type="ECO:0000259" key="9">
    <source>
        <dbReference type="PROSITE" id="PS51755"/>
    </source>
</evidence>
<dbReference type="Pfam" id="PF00486">
    <property type="entry name" value="Trans_reg_C"/>
    <property type="match status" value="1"/>
</dbReference>
<dbReference type="GO" id="GO:0000156">
    <property type="term" value="F:phosphorelay response regulator activity"/>
    <property type="evidence" value="ECO:0007669"/>
    <property type="project" value="TreeGrafter"/>
</dbReference>
<evidence type="ECO:0000256" key="6">
    <source>
        <dbReference type="PROSITE-ProRule" id="PRU00169"/>
    </source>
</evidence>
<evidence type="ECO:0000259" key="8">
    <source>
        <dbReference type="PROSITE" id="PS50110"/>
    </source>
</evidence>
<dbReference type="InterPro" id="IPR001867">
    <property type="entry name" value="OmpR/PhoB-type_DNA-bd"/>
</dbReference>
<evidence type="ECO:0000256" key="1">
    <source>
        <dbReference type="ARBA" id="ARBA00022553"/>
    </source>
</evidence>
<dbReference type="SUPFAM" id="SSF46894">
    <property type="entry name" value="C-terminal effector domain of the bipartite response regulators"/>
    <property type="match status" value="1"/>
</dbReference>
<evidence type="ECO:0000256" key="2">
    <source>
        <dbReference type="ARBA" id="ARBA00023012"/>
    </source>
</evidence>
<gene>
    <name evidence="10" type="primary">tctD</name>
    <name evidence="10" type="ORF">XCCB100_0845</name>
</gene>
<dbReference type="Proteomes" id="UP000001188">
    <property type="component" value="Chromosome"/>
</dbReference>
<dbReference type="GO" id="GO:0005829">
    <property type="term" value="C:cytosol"/>
    <property type="evidence" value="ECO:0007669"/>
    <property type="project" value="TreeGrafter"/>
</dbReference>
<dbReference type="PANTHER" id="PTHR48111:SF67">
    <property type="entry name" value="TRANSCRIPTIONAL REGULATORY PROTEIN TCTD"/>
    <property type="match status" value="1"/>
</dbReference>
<dbReference type="Gene3D" id="1.10.10.10">
    <property type="entry name" value="Winged helix-like DNA-binding domain superfamily/Winged helix DNA-binding domain"/>
    <property type="match status" value="1"/>
</dbReference>
<dbReference type="PROSITE" id="PS51755">
    <property type="entry name" value="OMPR_PHOB"/>
    <property type="match status" value="1"/>
</dbReference>
<sequence>MDLSGAGIGSREWGIATATDCSTWFGWESFCWRGLLPSGRGDVLLRFPIPYSRFPAPMRLLLVEDNADLADAIVRRMRRSGHAVDWQQDGLAAASVLRYQSFDLVVLDIGLPKLDGLRVLAGMRERGDTTPVLMLTARDGIEDRVQALDVGADDYLGKPFDFREFEARCRVLLRRNRGQASEVVQLGAFVFDNAAHTVSLDGVAIELPNREYRLLEILIGRLGQVVGKDEIGNGLFGFDDDAGPNAIELYVGRLRRKLIDAPLRIVTVRGAGYKLEEADPQAVTEAGSDG</sequence>
<dbReference type="InterPro" id="IPR001789">
    <property type="entry name" value="Sig_transdc_resp-reg_receiver"/>
</dbReference>
<dbReference type="GO" id="GO:0032993">
    <property type="term" value="C:protein-DNA complex"/>
    <property type="evidence" value="ECO:0007669"/>
    <property type="project" value="TreeGrafter"/>
</dbReference>
<name>B0RP03_XANCB</name>
<dbReference type="PROSITE" id="PS50110">
    <property type="entry name" value="RESPONSE_REGULATORY"/>
    <property type="match status" value="1"/>
</dbReference>
<dbReference type="Gene3D" id="6.10.250.690">
    <property type="match status" value="1"/>
</dbReference>
<dbReference type="GO" id="GO:0006355">
    <property type="term" value="P:regulation of DNA-templated transcription"/>
    <property type="evidence" value="ECO:0007669"/>
    <property type="project" value="InterPro"/>
</dbReference>
<protein>
    <submittedName>
        <fullName evidence="10">Two-component system response regulator</fullName>
    </submittedName>
</protein>
<evidence type="ECO:0000256" key="5">
    <source>
        <dbReference type="ARBA" id="ARBA00023163"/>
    </source>
</evidence>
<dbReference type="SMART" id="SM00862">
    <property type="entry name" value="Trans_reg_C"/>
    <property type="match status" value="1"/>
</dbReference>
<organism evidence="10 11">
    <name type="scientific">Xanthomonas campestris pv. campestris (strain B100)</name>
    <dbReference type="NCBI Taxonomy" id="509169"/>
    <lineage>
        <taxon>Bacteria</taxon>
        <taxon>Pseudomonadati</taxon>
        <taxon>Pseudomonadota</taxon>
        <taxon>Gammaproteobacteria</taxon>
        <taxon>Lysobacterales</taxon>
        <taxon>Lysobacteraceae</taxon>
        <taxon>Xanthomonas</taxon>
    </lineage>
</organism>
<keyword evidence="4 7" id="KW-0238">DNA-binding</keyword>
<feature type="modified residue" description="4-aspartylphosphate" evidence="6">
    <location>
        <position position="108"/>
    </location>
</feature>
<evidence type="ECO:0000256" key="3">
    <source>
        <dbReference type="ARBA" id="ARBA00023015"/>
    </source>
</evidence>
<dbReference type="GO" id="GO:0000976">
    <property type="term" value="F:transcription cis-regulatory region binding"/>
    <property type="evidence" value="ECO:0007669"/>
    <property type="project" value="TreeGrafter"/>
</dbReference>
<dbReference type="FunFam" id="3.40.50.2300:FF:000002">
    <property type="entry name" value="DNA-binding response regulator PhoP"/>
    <property type="match status" value="1"/>
</dbReference>
<dbReference type="CDD" id="cd00383">
    <property type="entry name" value="trans_reg_C"/>
    <property type="match status" value="1"/>
</dbReference>
<proteinExistence type="predicted"/>
<dbReference type="CDD" id="cd17624">
    <property type="entry name" value="REC_OmpR_PmrA-like"/>
    <property type="match status" value="1"/>
</dbReference>
<keyword evidence="1 6" id="KW-0597">Phosphoprotein</keyword>
<accession>B0RP03</accession>
<dbReference type="HOGENOM" id="CLU_000445_30_1_6"/>